<evidence type="ECO:0000313" key="18">
    <source>
        <dbReference type="Proteomes" id="UP000186931"/>
    </source>
</evidence>
<dbReference type="SMART" id="SM00388">
    <property type="entry name" value="HisKA"/>
    <property type="match status" value="1"/>
</dbReference>
<dbReference type="GO" id="GO:0005524">
    <property type="term" value="F:ATP binding"/>
    <property type="evidence" value="ECO:0007669"/>
    <property type="project" value="UniProtKB-KW"/>
</dbReference>
<dbReference type="CDD" id="cd06225">
    <property type="entry name" value="HAMP"/>
    <property type="match status" value="1"/>
</dbReference>
<dbReference type="InterPro" id="IPR006290">
    <property type="entry name" value="CztS_silS_copS"/>
</dbReference>
<feature type="transmembrane region" description="Helical" evidence="14">
    <location>
        <begin position="166"/>
        <end position="186"/>
    </location>
</feature>
<dbReference type="InterPro" id="IPR004358">
    <property type="entry name" value="Sig_transdc_His_kin-like_C"/>
</dbReference>
<keyword evidence="11 14" id="KW-1133">Transmembrane helix</keyword>
<keyword evidence="13 14" id="KW-0472">Membrane</keyword>
<evidence type="ECO:0000256" key="7">
    <source>
        <dbReference type="ARBA" id="ARBA00022692"/>
    </source>
</evidence>
<evidence type="ECO:0000256" key="4">
    <source>
        <dbReference type="ARBA" id="ARBA00022519"/>
    </source>
</evidence>
<accession>A0A1E8E2E6</accession>
<dbReference type="PROSITE" id="PS50885">
    <property type="entry name" value="HAMP"/>
    <property type="match status" value="1"/>
</dbReference>
<dbReference type="InterPro" id="IPR036890">
    <property type="entry name" value="HATPase_C_sf"/>
</dbReference>
<keyword evidence="7 14" id="KW-0812">Transmembrane</keyword>
<dbReference type="PANTHER" id="PTHR45436">
    <property type="entry name" value="SENSOR HISTIDINE KINASE YKOH"/>
    <property type="match status" value="1"/>
</dbReference>
<dbReference type="InterPro" id="IPR048590">
    <property type="entry name" value="CusS-like_sensor"/>
</dbReference>
<dbReference type="RefSeq" id="WP_034171651.1">
    <property type="nucleotide sequence ID" value="NZ_MKQS01000007.1"/>
</dbReference>
<evidence type="ECO:0000256" key="8">
    <source>
        <dbReference type="ARBA" id="ARBA00022741"/>
    </source>
</evidence>
<keyword evidence="6 14" id="KW-0808">Transferase</keyword>
<keyword evidence="12 14" id="KW-0902">Two-component regulatory system</keyword>
<feature type="domain" description="Histidine kinase" evidence="15">
    <location>
        <begin position="247"/>
        <end position="460"/>
    </location>
</feature>
<comment type="caution">
    <text evidence="17">The sequence shown here is derived from an EMBL/GenBank/DDBJ whole genome shotgun (WGS) entry which is preliminary data.</text>
</comment>
<dbReference type="PANTHER" id="PTHR45436:SF15">
    <property type="entry name" value="SENSOR HISTIDINE KINASE CUSS"/>
    <property type="match status" value="1"/>
</dbReference>
<dbReference type="Pfam" id="PF21085">
    <property type="entry name" value="CusS"/>
    <property type="match status" value="1"/>
</dbReference>
<dbReference type="Pfam" id="PF00512">
    <property type="entry name" value="HisKA"/>
    <property type="match status" value="1"/>
</dbReference>
<dbReference type="EMBL" id="MKQS01000007">
    <property type="protein sequence ID" value="OFE43841.1"/>
    <property type="molecule type" value="Genomic_DNA"/>
</dbReference>
<dbReference type="Gene3D" id="6.10.340.10">
    <property type="match status" value="1"/>
</dbReference>
<dbReference type="SUPFAM" id="SSF55874">
    <property type="entry name" value="ATPase domain of HSP90 chaperone/DNA topoisomerase II/histidine kinase"/>
    <property type="match status" value="1"/>
</dbReference>
<reference evidence="17 18" key="1">
    <citation type="submission" date="2016-10" db="EMBL/GenBank/DDBJ databases">
        <title>Genome of airborne Acinetobacter sp. 5-2Ac02 in the hospital environment: Species near to Acinetobacter towneri.</title>
        <authorList>
            <person name="Barbosa B."/>
            <person name="Fernandez-Garcia L."/>
            <person name="Gato E."/>
            <person name="Leao R."/>
            <person name="Albano R."/>
            <person name="Fernandez B."/>
            <person name="Fernandez-Cuenca F."/>
            <person name="Marques E."/>
            <person name="Tomas M."/>
        </authorList>
    </citation>
    <scope>NUCLEOTIDE SEQUENCE [LARGE SCALE GENOMIC DNA]</scope>
    <source>
        <strain evidence="17 18">5-2Ac02</strain>
    </source>
</reference>
<dbReference type="NCBIfam" id="TIGR01386">
    <property type="entry name" value="cztS_silS_copS"/>
    <property type="match status" value="1"/>
</dbReference>
<dbReference type="Proteomes" id="UP000186931">
    <property type="component" value="Unassembled WGS sequence"/>
</dbReference>
<comment type="function">
    <text evidence="14">Member of a two-component regulatory system.</text>
</comment>
<gene>
    <name evidence="17" type="ORF">BJN41_03700</name>
</gene>
<evidence type="ECO:0000259" key="15">
    <source>
        <dbReference type="PROSITE" id="PS50109"/>
    </source>
</evidence>
<dbReference type="InterPro" id="IPR003594">
    <property type="entry name" value="HATPase_dom"/>
</dbReference>
<sequence length="466" mass="53030">MNNNLFRAISFRIGIIFSLSTIFILIIMGLFINKLVMHHFETQDRTQLEGKIQLIQNLIQQNPKNSPELNLYLRDALVGHHDLMVQIERPTGKVLFSSAPSTINTQHLTKSANNSWIKWKIQDKTYRGMIYNTDINKNTEIQSVRIIVGIDTSEHLHFLNDFKRQLFYIGLAGTICLMFLGWFATWRGLRPVQKMAKVAEGISAQHLSERLEVEHTPTELKSLAIAFNDMLDRLESALERLSDFSSDLAHEIRTPINNLMTQTQVCLARNRDIGTYQEILFSNLEELERLARMVSNMLFLAKAEHGLKLQNLQNIDLVKEVTALFDFYDALAAEKNMTLQQTGSGNVKGDPAMLRRALSNLLSNAVKYGNKNSTIRIKLQQNLDNTIFSIENEGPEISPEQLSRLFDRFYRTDASRQRTEEGTGLGLAITKSILDMLGATIQAESLNGRIIFTIVFQSESMQGESF</sequence>
<dbReference type="InterPro" id="IPR003660">
    <property type="entry name" value="HAMP_dom"/>
</dbReference>
<dbReference type="PRINTS" id="PR00344">
    <property type="entry name" value="BCTRLSENSOR"/>
</dbReference>
<proteinExistence type="predicted"/>
<feature type="domain" description="HAMP" evidence="16">
    <location>
        <begin position="186"/>
        <end position="239"/>
    </location>
</feature>
<dbReference type="InterPro" id="IPR050428">
    <property type="entry name" value="TCS_sensor_his_kinase"/>
</dbReference>
<dbReference type="STRING" id="202956.BJN41_03700"/>
<dbReference type="FunFam" id="3.30.565.10:FF:000006">
    <property type="entry name" value="Sensor histidine kinase WalK"/>
    <property type="match status" value="1"/>
</dbReference>
<keyword evidence="10 14" id="KW-0067">ATP-binding</keyword>
<dbReference type="GO" id="GO:0000155">
    <property type="term" value="F:phosphorelay sensor kinase activity"/>
    <property type="evidence" value="ECO:0007669"/>
    <property type="project" value="InterPro"/>
</dbReference>
<comment type="subcellular location">
    <subcellularLocation>
        <location evidence="2">Cell inner membrane</location>
        <topology evidence="2">Multi-pass membrane protein</topology>
    </subcellularLocation>
</comment>
<dbReference type="SUPFAM" id="SSF47384">
    <property type="entry name" value="Homodimeric domain of signal transducing histidine kinase"/>
    <property type="match status" value="1"/>
</dbReference>
<dbReference type="Gene3D" id="3.30.565.10">
    <property type="entry name" value="Histidine kinase-like ATPase, C-terminal domain"/>
    <property type="match status" value="1"/>
</dbReference>
<keyword evidence="5" id="KW-0597">Phosphoprotein</keyword>
<dbReference type="InterPro" id="IPR036097">
    <property type="entry name" value="HisK_dim/P_sf"/>
</dbReference>
<dbReference type="SMART" id="SM00304">
    <property type="entry name" value="HAMP"/>
    <property type="match status" value="1"/>
</dbReference>
<dbReference type="CDD" id="cd00082">
    <property type="entry name" value="HisKA"/>
    <property type="match status" value="1"/>
</dbReference>
<dbReference type="InterPro" id="IPR003661">
    <property type="entry name" value="HisK_dim/P_dom"/>
</dbReference>
<dbReference type="SMART" id="SM00387">
    <property type="entry name" value="HATPase_c"/>
    <property type="match status" value="1"/>
</dbReference>
<dbReference type="Pfam" id="PF02518">
    <property type="entry name" value="HATPase_c"/>
    <property type="match status" value="1"/>
</dbReference>
<dbReference type="EC" id="2.7.13.3" evidence="14"/>
<evidence type="ECO:0000256" key="6">
    <source>
        <dbReference type="ARBA" id="ARBA00022679"/>
    </source>
</evidence>
<keyword evidence="4 14" id="KW-0997">Cell inner membrane</keyword>
<evidence type="ECO:0000256" key="5">
    <source>
        <dbReference type="ARBA" id="ARBA00022553"/>
    </source>
</evidence>
<evidence type="ECO:0000256" key="10">
    <source>
        <dbReference type="ARBA" id="ARBA00022840"/>
    </source>
</evidence>
<evidence type="ECO:0000256" key="12">
    <source>
        <dbReference type="ARBA" id="ARBA00023012"/>
    </source>
</evidence>
<feature type="transmembrane region" description="Helical" evidence="14">
    <location>
        <begin position="12"/>
        <end position="32"/>
    </location>
</feature>
<evidence type="ECO:0000256" key="14">
    <source>
        <dbReference type="RuleBase" id="RU364088"/>
    </source>
</evidence>
<keyword evidence="3 14" id="KW-1003">Cell membrane</keyword>
<evidence type="ECO:0000259" key="16">
    <source>
        <dbReference type="PROSITE" id="PS50885"/>
    </source>
</evidence>
<evidence type="ECO:0000313" key="17">
    <source>
        <dbReference type="EMBL" id="OFE43841.1"/>
    </source>
</evidence>
<dbReference type="AlphaFoldDB" id="A0A1E8E2E6"/>
<dbReference type="SUPFAM" id="SSF158472">
    <property type="entry name" value="HAMP domain-like"/>
    <property type="match status" value="1"/>
</dbReference>
<organism evidence="17 18">
    <name type="scientific">Acinetobacter towneri</name>
    <dbReference type="NCBI Taxonomy" id="202956"/>
    <lineage>
        <taxon>Bacteria</taxon>
        <taxon>Pseudomonadati</taxon>
        <taxon>Pseudomonadota</taxon>
        <taxon>Gammaproteobacteria</taxon>
        <taxon>Moraxellales</taxon>
        <taxon>Moraxellaceae</taxon>
        <taxon>Acinetobacter</taxon>
    </lineage>
</organism>
<keyword evidence="8 14" id="KW-0547">Nucleotide-binding</keyword>
<evidence type="ECO:0000256" key="2">
    <source>
        <dbReference type="ARBA" id="ARBA00004429"/>
    </source>
</evidence>
<protein>
    <recommendedName>
        <fullName evidence="14">Sensor protein</fullName>
        <ecNumber evidence="14">2.7.13.3</ecNumber>
    </recommendedName>
</protein>
<evidence type="ECO:0000256" key="1">
    <source>
        <dbReference type="ARBA" id="ARBA00000085"/>
    </source>
</evidence>
<evidence type="ECO:0000256" key="13">
    <source>
        <dbReference type="ARBA" id="ARBA00023136"/>
    </source>
</evidence>
<dbReference type="InterPro" id="IPR005467">
    <property type="entry name" value="His_kinase_dom"/>
</dbReference>
<keyword evidence="9 14" id="KW-0418">Kinase</keyword>
<evidence type="ECO:0000256" key="11">
    <source>
        <dbReference type="ARBA" id="ARBA00022989"/>
    </source>
</evidence>
<comment type="catalytic activity">
    <reaction evidence="1 14">
        <text>ATP + protein L-histidine = ADP + protein N-phospho-L-histidine.</text>
        <dbReference type="EC" id="2.7.13.3"/>
    </reaction>
</comment>
<dbReference type="Pfam" id="PF00672">
    <property type="entry name" value="HAMP"/>
    <property type="match status" value="1"/>
</dbReference>
<evidence type="ECO:0000256" key="3">
    <source>
        <dbReference type="ARBA" id="ARBA00022475"/>
    </source>
</evidence>
<dbReference type="PROSITE" id="PS50109">
    <property type="entry name" value="HIS_KIN"/>
    <property type="match status" value="1"/>
</dbReference>
<dbReference type="Gene3D" id="1.10.287.130">
    <property type="match status" value="1"/>
</dbReference>
<name>A0A1E8E2E6_9GAMM</name>
<evidence type="ECO:0000256" key="9">
    <source>
        <dbReference type="ARBA" id="ARBA00022777"/>
    </source>
</evidence>
<dbReference type="GO" id="GO:0005886">
    <property type="term" value="C:plasma membrane"/>
    <property type="evidence" value="ECO:0007669"/>
    <property type="project" value="UniProtKB-SubCell"/>
</dbReference>